<feature type="domain" description="MADF" evidence="2">
    <location>
        <begin position="10"/>
        <end position="111"/>
    </location>
</feature>
<comment type="caution">
    <text evidence="3">The sequence shown here is derived from an EMBL/GenBank/DDBJ whole genome shotgun (WGS) entry which is preliminary data.</text>
</comment>
<proteinExistence type="predicted"/>
<dbReference type="InterPro" id="IPR006578">
    <property type="entry name" value="MADF-dom"/>
</dbReference>
<evidence type="ECO:0000313" key="4">
    <source>
        <dbReference type="Proteomes" id="UP000770661"/>
    </source>
</evidence>
<dbReference type="Pfam" id="PF10545">
    <property type="entry name" value="MADF_DNA_bdg"/>
    <property type="match status" value="1"/>
</dbReference>
<evidence type="ECO:0000256" key="1">
    <source>
        <dbReference type="SAM" id="MobiDB-lite"/>
    </source>
</evidence>
<protein>
    <recommendedName>
        <fullName evidence="2">MADF domain-containing protein</fullName>
    </recommendedName>
</protein>
<reference evidence="3" key="1">
    <citation type="submission" date="2020-07" db="EMBL/GenBank/DDBJ databases">
        <title>The High-quality genome of the commercially important snow crab, Chionoecetes opilio.</title>
        <authorList>
            <person name="Jeong J.-H."/>
            <person name="Ryu S."/>
        </authorList>
    </citation>
    <scope>NUCLEOTIDE SEQUENCE</scope>
    <source>
        <strain evidence="3">MADBK_172401_WGS</strain>
        <tissue evidence="3">Digestive gland</tissue>
    </source>
</reference>
<name>A0A8J4YEE8_CHIOP</name>
<dbReference type="OrthoDB" id="6365642at2759"/>
<evidence type="ECO:0000259" key="2">
    <source>
        <dbReference type="PROSITE" id="PS51029"/>
    </source>
</evidence>
<dbReference type="Proteomes" id="UP000770661">
    <property type="component" value="Unassembled WGS sequence"/>
</dbReference>
<evidence type="ECO:0000313" key="3">
    <source>
        <dbReference type="EMBL" id="KAG0726580.1"/>
    </source>
</evidence>
<gene>
    <name evidence="3" type="ORF">GWK47_036255</name>
</gene>
<dbReference type="EMBL" id="JACEEZ010004211">
    <property type="protein sequence ID" value="KAG0726580.1"/>
    <property type="molecule type" value="Genomic_DNA"/>
</dbReference>
<dbReference type="PROSITE" id="PS51029">
    <property type="entry name" value="MADF"/>
    <property type="match status" value="1"/>
</dbReference>
<feature type="region of interest" description="Disordered" evidence="1">
    <location>
        <begin position="132"/>
        <end position="152"/>
    </location>
</feature>
<sequence length="302" mass="34528">MQGDEVDVDDLISRVKEMPVLWDKSLQDHKSRNMSSSSWRTVCCKLHRDFEALTDKEQNYYVRSVLKKWTNIRDSWLKSQKRTQDQKKSGVKFRRKYLYDKQLAFLKKNFLPKGTVFSIPPDNTENNENNIALPSSSGPSEGINLARPRKTAKKRRADPLWLDAVDQETPKTKESQENRHLCFFKGIIPSLENFNEEQILEFQMGVLNVLQNVREGRRFFDTAQVCSQPFHLTATYPAARTIIPHQPATQCSASMDGPSTAADANKNNTQQIKRSPSSAYSITGSDMSENLSNNNEFMTAVL</sequence>
<keyword evidence="4" id="KW-1185">Reference proteome</keyword>
<feature type="compositionally biased region" description="Polar residues" evidence="1">
    <location>
        <begin position="265"/>
        <end position="287"/>
    </location>
</feature>
<dbReference type="AlphaFoldDB" id="A0A8J4YEE8"/>
<dbReference type="SMART" id="SM00595">
    <property type="entry name" value="MADF"/>
    <property type="match status" value="1"/>
</dbReference>
<feature type="region of interest" description="Disordered" evidence="1">
    <location>
        <begin position="249"/>
        <end position="287"/>
    </location>
</feature>
<organism evidence="3 4">
    <name type="scientific">Chionoecetes opilio</name>
    <name type="common">Atlantic snow crab</name>
    <name type="synonym">Cancer opilio</name>
    <dbReference type="NCBI Taxonomy" id="41210"/>
    <lineage>
        <taxon>Eukaryota</taxon>
        <taxon>Metazoa</taxon>
        <taxon>Ecdysozoa</taxon>
        <taxon>Arthropoda</taxon>
        <taxon>Crustacea</taxon>
        <taxon>Multicrustacea</taxon>
        <taxon>Malacostraca</taxon>
        <taxon>Eumalacostraca</taxon>
        <taxon>Eucarida</taxon>
        <taxon>Decapoda</taxon>
        <taxon>Pleocyemata</taxon>
        <taxon>Brachyura</taxon>
        <taxon>Eubrachyura</taxon>
        <taxon>Majoidea</taxon>
        <taxon>Majidae</taxon>
        <taxon>Chionoecetes</taxon>
    </lineage>
</organism>
<accession>A0A8J4YEE8</accession>